<protein>
    <submittedName>
        <fullName evidence="2">Uncharacterized protein</fullName>
    </submittedName>
</protein>
<dbReference type="EMBL" id="CM010720">
    <property type="protein sequence ID" value="RZC65976.1"/>
    <property type="molecule type" value="Genomic_DNA"/>
</dbReference>
<keyword evidence="3" id="KW-1185">Reference proteome</keyword>
<evidence type="ECO:0000313" key="3">
    <source>
        <dbReference type="Proteomes" id="UP000316621"/>
    </source>
</evidence>
<evidence type="ECO:0000256" key="1">
    <source>
        <dbReference type="SAM" id="MobiDB-lite"/>
    </source>
</evidence>
<dbReference type="AlphaFoldDB" id="A0A4Y7JZI0"/>
<accession>A0A4Y7JZI0</accession>
<dbReference type="Gramene" id="RZC65976">
    <property type="protein sequence ID" value="RZC65976"/>
    <property type="gene ID" value="C5167_009669"/>
</dbReference>
<gene>
    <name evidence="2" type="ORF">C5167_009669</name>
</gene>
<proteinExistence type="predicted"/>
<feature type="region of interest" description="Disordered" evidence="1">
    <location>
        <begin position="1"/>
        <end position="27"/>
    </location>
</feature>
<sequence>MQSRPPKRPLTCTKYHQRRHRRSQHPDYHHRNHFLNFIFRLSPPPPSSFSFGYCRIYFEVPRPSVPSEHRKMRKVEESV</sequence>
<evidence type="ECO:0000313" key="2">
    <source>
        <dbReference type="EMBL" id="RZC65976.1"/>
    </source>
</evidence>
<name>A0A4Y7JZI0_PAPSO</name>
<organism evidence="2 3">
    <name type="scientific">Papaver somniferum</name>
    <name type="common">Opium poppy</name>
    <dbReference type="NCBI Taxonomy" id="3469"/>
    <lineage>
        <taxon>Eukaryota</taxon>
        <taxon>Viridiplantae</taxon>
        <taxon>Streptophyta</taxon>
        <taxon>Embryophyta</taxon>
        <taxon>Tracheophyta</taxon>
        <taxon>Spermatophyta</taxon>
        <taxon>Magnoliopsida</taxon>
        <taxon>Ranunculales</taxon>
        <taxon>Papaveraceae</taxon>
        <taxon>Papaveroideae</taxon>
        <taxon>Papaver</taxon>
    </lineage>
</organism>
<dbReference type="Proteomes" id="UP000316621">
    <property type="component" value="Chromosome 6"/>
</dbReference>
<reference evidence="2 3" key="1">
    <citation type="journal article" date="2018" name="Science">
        <title>The opium poppy genome and morphinan production.</title>
        <authorList>
            <person name="Guo L."/>
            <person name="Winzer T."/>
            <person name="Yang X."/>
            <person name="Li Y."/>
            <person name="Ning Z."/>
            <person name="He Z."/>
            <person name="Teodor R."/>
            <person name="Lu Y."/>
            <person name="Bowser T.A."/>
            <person name="Graham I.A."/>
            <person name="Ye K."/>
        </authorList>
    </citation>
    <scope>NUCLEOTIDE SEQUENCE [LARGE SCALE GENOMIC DNA]</scope>
    <source>
        <strain evidence="3">cv. HN1</strain>
        <tissue evidence="2">Leaves</tissue>
    </source>
</reference>